<evidence type="ECO:0000256" key="8">
    <source>
        <dbReference type="ARBA" id="ARBA00022837"/>
    </source>
</evidence>
<proteinExistence type="inferred from homology"/>
<dbReference type="STRING" id="35525.A0A164YEL1"/>
<keyword evidence="12 14" id="KW-0496">Mitochondrion</keyword>
<keyword evidence="11 14" id="KW-0406">Ion transport</keyword>
<protein>
    <recommendedName>
        <fullName evidence="3 14">Essential MCU regulator, mitochondrial</fullName>
    </recommendedName>
    <alternativeName>
        <fullName evidence="14">Single-pass membrane protein with aspartate-rich tail 1, mitochondrial</fullName>
    </alternativeName>
</protein>
<organism evidence="15 16">
    <name type="scientific">Daphnia magna</name>
    <dbReference type="NCBI Taxonomy" id="35525"/>
    <lineage>
        <taxon>Eukaryota</taxon>
        <taxon>Metazoa</taxon>
        <taxon>Ecdysozoa</taxon>
        <taxon>Arthropoda</taxon>
        <taxon>Crustacea</taxon>
        <taxon>Branchiopoda</taxon>
        <taxon>Diplostraca</taxon>
        <taxon>Cladocera</taxon>
        <taxon>Anomopoda</taxon>
        <taxon>Daphniidae</taxon>
        <taxon>Daphnia</taxon>
    </lineage>
</organism>
<evidence type="ECO:0000256" key="12">
    <source>
        <dbReference type="ARBA" id="ARBA00023128"/>
    </source>
</evidence>
<evidence type="ECO:0000256" key="3">
    <source>
        <dbReference type="ARBA" id="ARBA00022180"/>
    </source>
</evidence>
<keyword evidence="8 14" id="KW-0106">Calcium</keyword>
<keyword evidence="7 14" id="KW-0999">Mitochondrion inner membrane</keyword>
<sequence>MIKGLARMAANRLPKLLSLPTRNLIRNIISRRSVVTTETGAVLEAPQKKGILGFAGAAFAVTTGVTIGSLISKDVASFLEENDLFVPSDDDDD</sequence>
<comment type="function">
    <text evidence="14">Essential regulatory subunit of the mitochondrial calcium uniporter complex (uniplex), a complex that mediates calcium uptake into mitochondria.</text>
</comment>
<evidence type="ECO:0000256" key="4">
    <source>
        <dbReference type="ARBA" id="ARBA00022448"/>
    </source>
</evidence>
<dbReference type="Pfam" id="PF10161">
    <property type="entry name" value="DDDD"/>
    <property type="match status" value="1"/>
</dbReference>
<comment type="caution">
    <text evidence="15">The sequence shown here is derived from an EMBL/GenBank/DDBJ whole genome shotgun (WGS) entry which is preliminary data.</text>
</comment>
<evidence type="ECO:0000256" key="9">
    <source>
        <dbReference type="ARBA" id="ARBA00022946"/>
    </source>
</evidence>
<name>A0A164YEL1_9CRUS</name>
<evidence type="ECO:0000256" key="11">
    <source>
        <dbReference type="ARBA" id="ARBA00023065"/>
    </source>
</evidence>
<keyword evidence="4 14" id="KW-0813">Transport</keyword>
<keyword evidence="9 14" id="KW-0809">Transit peptide</keyword>
<evidence type="ECO:0000256" key="6">
    <source>
        <dbReference type="ARBA" id="ARBA00022692"/>
    </source>
</evidence>
<keyword evidence="5 14" id="KW-0109">Calcium transport</keyword>
<dbReference type="PANTHER" id="PTHR33904">
    <property type="entry name" value="ESSENTIAL MCU REGULATOR, MITOCHONDRIAL"/>
    <property type="match status" value="1"/>
</dbReference>
<dbReference type="EMBL" id="LRGB01000915">
    <property type="protein sequence ID" value="KZS15179.1"/>
    <property type="molecule type" value="Genomic_DNA"/>
</dbReference>
<accession>A0A164YEL1</accession>
<dbReference type="AlphaFoldDB" id="A0A164YEL1"/>
<feature type="transmembrane region" description="Helical" evidence="14">
    <location>
        <begin position="51"/>
        <end position="71"/>
    </location>
</feature>
<dbReference type="GO" id="GO:0036444">
    <property type="term" value="P:calcium import into the mitochondrion"/>
    <property type="evidence" value="ECO:0007669"/>
    <property type="project" value="UniProtKB-UniRule"/>
</dbReference>
<evidence type="ECO:0000256" key="7">
    <source>
        <dbReference type="ARBA" id="ARBA00022792"/>
    </source>
</evidence>
<gene>
    <name evidence="15" type="ORF">APZ42_019246</name>
</gene>
<comment type="subcellular location">
    <subcellularLocation>
        <location evidence="1 14">Mitochondrion inner membrane</location>
        <topology evidence="1 14">Single-pass membrane protein</topology>
    </subcellularLocation>
</comment>
<dbReference type="Proteomes" id="UP000076858">
    <property type="component" value="Unassembled WGS sequence"/>
</dbReference>
<evidence type="ECO:0000256" key="1">
    <source>
        <dbReference type="ARBA" id="ARBA00004434"/>
    </source>
</evidence>
<dbReference type="PANTHER" id="PTHR33904:SF1">
    <property type="entry name" value="ESSENTIAL MCU REGULATOR, MITOCHONDRIAL"/>
    <property type="match status" value="1"/>
</dbReference>
<evidence type="ECO:0000256" key="13">
    <source>
        <dbReference type="ARBA" id="ARBA00023136"/>
    </source>
</evidence>
<evidence type="ECO:0000256" key="10">
    <source>
        <dbReference type="ARBA" id="ARBA00022989"/>
    </source>
</evidence>
<keyword evidence="6 14" id="KW-0812">Transmembrane</keyword>
<dbReference type="GO" id="GO:1990246">
    <property type="term" value="C:uniplex complex"/>
    <property type="evidence" value="ECO:0007669"/>
    <property type="project" value="UniProtKB-UniRule"/>
</dbReference>
<evidence type="ECO:0000256" key="2">
    <source>
        <dbReference type="ARBA" id="ARBA00008958"/>
    </source>
</evidence>
<evidence type="ECO:0000313" key="15">
    <source>
        <dbReference type="EMBL" id="KZS15179.1"/>
    </source>
</evidence>
<comment type="similarity">
    <text evidence="2 14">Belongs to the SMDT1/EMRE family.</text>
</comment>
<keyword evidence="10 14" id="KW-1133">Transmembrane helix</keyword>
<reference evidence="15 16" key="1">
    <citation type="submission" date="2016-03" db="EMBL/GenBank/DDBJ databases">
        <title>EvidentialGene: Evidence-directed Construction of Genes on Genomes.</title>
        <authorList>
            <person name="Gilbert D.G."/>
            <person name="Choi J.-H."/>
            <person name="Mockaitis K."/>
            <person name="Colbourne J."/>
            <person name="Pfrender M."/>
        </authorList>
    </citation>
    <scope>NUCLEOTIDE SEQUENCE [LARGE SCALE GENOMIC DNA]</scope>
    <source>
        <strain evidence="15 16">Xinb3</strain>
        <tissue evidence="15">Complete organism</tissue>
    </source>
</reference>
<evidence type="ECO:0000313" key="16">
    <source>
        <dbReference type="Proteomes" id="UP000076858"/>
    </source>
</evidence>
<keyword evidence="13 14" id="KW-0472">Membrane</keyword>
<evidence type="ECO:0000256" key="5">
    <source>
        <dbReference type="ARBA" id="ARBA00022568"/>
    </source>
</evidence>
<dbReference type="GO" id="GO:0051560">
    <property type="term" value="P:mitochondrial calcium ion homeostasis"/>
    <property type="evidence" value="ECO:0007669"/>
    <property type="project" value="UniProtKB-UniRule"/>
</dbReference>
<evidence type="ECO:0000256" key="14">
    <source>
        <dbReference type="RuleBase" id="RU369077"/>
    </source>
</evidence>
<comment type="subunit">
    <text evidence="14">Component of the uniplex complex. Interacts (via the transmembrane region) with MCU (via the first transmembrane region); the interaction is direct.</text>
</comment>
<dbReference type="InterPro" id="IPR018782">
    <property type="entry name" value="MCU_reg"/>
</dbReference>
<keyword evidence="16" id="KW-1185">Reference proteome</keyword>